<dbReference type="Gene3D" id="1.25.40.20">
    <property type="entry name" value="Ankyrin repeat-containing domain"/>
    <property type="match status" value="2"/>
</dbReference>
<keyword evidence="1" id="KW-0677">Repeat</keyword>
<dbReference type="PANTHER" id="PTHR24189">
    <property type="entry name" value="MYOTROPHIN"/>
    <property type="match status" value="1"/>
</dbReference>
<keyword evidence="6" id="KW-1185">Reference proteome</keyword>
<evidence type="ECO:0000313" key="5">
    <source>
        <dbReference type="EMBL" id="KAH6880800.1"/>
    </source>
</evidence>
<dbReference type="InterPro" id="IPR002110">
    <property type="entry name" value="Ankyrin_rpt"/>
</dbReference>
<dbReference type="InterPro" id="IPR050745">
    <property type="entry name" value="Multifunctional_regulatory"/>
</dbReference>
<evidence type="ECO:0000256" key="2">
    <source>
        <dbReference type="ARBA" id="ARBA00023043"/>
    </source>
</evidence>
<evidence type="ECO:0000256" key="1">
    <source>
        <dbReference type="ARBA" id="ARBA00022737"/>
    </source>
</evidence>
<dbReference type="SUPFAM" id="SSF48403">
    <property type="entry name" value="Ankyrin repeat"/>
    <property type="match status" value="1"/>
</dbReference>
<protein>
    <recommendedName>
        <fullName evidence="4">Azaphilone pigments biosynthesis cluster protein L N-terminal domain-containing protein</fullName>
    </recommendedName>
</protein>
<feature type="region of interest" description="Disordered" evidence="3">
    <location>
        <begin position="348"/>
        <end position="397"/>
    </location>
</feature>
<accession>A0A9P8VYQ0</accession>
<evidence type="ECO:0000259" key="4">
    <source>
        <dbReference type="Pfam" id="PF17111"/>
    </source>
</evidence>
<feature type="domain" description="Azaphilone pigments biosynthesis cluster protein L N-terminal" evidence="4">
    <location>
        <begin position="1"/>
        <end position="181"/>
    </location>
</feature>
<sequence length="847" mass="94678">MDPLSIVGTSFALAGSIAKTAMVLTKFSGDFRDSRDDLMRISSELQAIATILDPLTRVLSRSLKGGLPQSLIEQVDNTLTGCVSAVAQVEAHVEKYQHDKIWTKTKWVVFGQEDMQKLRESLEVYKMALNIGLQAISLNLGQDIKDDTEVLRAHVETVKFNTDEILARIETIRQTGPSFQSNSKVNEWIENMAVLSTYAESTYKETIVDAAEFTIPPYPEEGMAPHPNGIDWATHEAPARPPQPARLRPAHPTTSYPETVSEETDDAATVVNYHEDDHARNAAMALETVRRGLRGVHIDDQPSTDVPVNLQPRHNYGSQPSGHPHGKPKLPTVYVKNGEYSYPDAALDTISGIPARRPTRKPSPNDFPSKPLPTRRDNGNSFPNSHGDSLASRAPVQRPLIRNTSIRQSEVGAVQPWPNRILFDGIQDMANDIKRVASRACPDWDLIRASRVQREKLSDDERRRLDDRLERLDSSTPAEFIRDTIARGADPNAHEANSITCKSLDMALRFRNEDCVFALLECGADPNTGVEIVECPVRDQPYQSALAYAAWVGKQALVWALLAAGAMVNPPDSAVHCPACTGSIVKACTTPLLRAIDESYDPGLHASRNNIVRFLLANRADPNAYGCEKVGTAHQLHSPLSLSILSSKPHHLSNTMTQLLLEAGAVFRMSFLPIRLDIIDKQNPLYHAVTTRNMGLFAMLDQRVTSEDSKYWKRAISCAASYQAWDCISFLLTEPFIQMDYLHYLIQDCMRGRTVYDHALDGLGWDSFSKAAEMLLDRGFDPTRRLPFTYKRKTKRFWSQSREVTEDVSPLELVERIATAGSRSYIRDLLLARCGSEYRYLYKPDID</sequence>
<dbReference type="PANTHER" id="PTHR24189:SF72">
    <property type="entry name" value="ANKYRIN REPEAT-CONTAINING DOMAIN-CONTAINING PROTEIN"/>
    <property type="match status" value="1"/>
</dbReference>
<name>A0A9P8VYQ0_9HYPO</name>
<dbReference type="SMART" id="SM00248">
    <property type="entry name" value="ANK"/>
    <property type="match status" value="6"/>
</dbReference>
<feature type="region of interest" description="Disordered" evidence="3">
    <location>
        <begin position="224"/>
        <end position="264"/>
    </location>
</feature>
<proteinExistence type="predicted"/>
<dbReference type="AlphaFoldDB" id="A0A9P8VYQ0"/>
<dbReference type="InterPro" id="IPR036770">
    <property type="entry name" value="Ankyrin_rpt-contain_sf"/>
</dbReference>
<evidence type="ECO:0000256" key="3">
    <source>
        <dbReference type="SAM" id="MobiDB-lite"/>
    </source>
</evidence>
<feature type="region of interest" description="Disordered" evidence="3">
    <location>
        <begin position="296"/>
        <end position="332"/>
    </location>
</feature>
<reference evidence="5 6" key="1">
    <citation type="journal article" date="2021" name="Nat. Commun.">
        <title>Genetic determinants of endophytism in the Arabidopsis root mycobiome.</title>
        <authorList>
            <person name="Mesny F."/>
            <person name="Miyauchi S."/>
            <person name="Thiergart T."/>
            <person name="Pickel B."/>
            <person name="Atanasova L."/>
            <person name="Karlsson M."/>
            <person name="Huettel B."/>
            <person name="Barry K.W."/>
            <person name="Haridas S."/>
            <person name="Chen C."/>
            <person name="Bauer D."/>
            <person name="Andreopoulos W."/>
            <person name="Pangilinan J."/>
            <person name="LaButti K."/>
            <person name="Riley R."/>
            <person name="Lipzen A."/>
            <person name="Clum A."/>
            <person name="Drula E."/>
            <person name="Henrissat B."/>
            <person name="Kohler A."/>
            <person name="Grigoriev I.V."/>
            <person name="Martin F.M."/>
            <person name="Hacquard S."/>
        </authorList>
    </citation>
    <scope>NUCLEOTIDE SEQUENCE [LARGE SCALE GENOMIC DNA]</scope>
    <source>
        <strain evidence="5 6">MPI-CAGE-CH-0241</strain>
    </source>
</reference>
<dbReference type="OrthoDB" id="524326at2759"/>
<comment type="caution">
    <text evidence="5">The sequence shown here is derived from an EMBL/GenBank/DDBJ whole genome shotgun (WGS) entry which is preliminary data.</text>
</comment>
<gene>
    <name evidence="5" type="ORF">B0T10DRAFT_565532</name>
</gene>
<dbReference type="EMBL" id="JAGPYM010000025">
    <property type="protein sequence ID" value="KAH6880800.1"/>
    <property type="molecule type" value="Genomic_DNA"/>
</dbReference>
<keyword evidence="2" id="KW-0040">ANK repeat</keyword>
<dbReference type="Pfam" id="PF17111">
    <property type="entry name" value="PigL_N"/>
    <property type="match status" value="1"/>
</dbReference>
<organism evidence="5 6">
    <name type="scientific">Thelonectria olida</name>
    <dbReference type="NCBI Taxonomy" id="1576542"/>
    <lineage>
        <taxon>Eukaryota</taxon>
        <taxon>Fungi</taxon>
        <taxon>Dikarya</taxon>
        <taxon>Ascomycota</taxon>
        <taxon>Pezizomycotina</taxon>
        <taxon>Sordariomycetes</taxon>
        <taxon>Hypocreomycetidae</taxon>
        <taxon>Hypocreales</taxon>
        <taxon>Nectriaceae</taxon>
        <taxon>Thelonectria</taxon>
    </lineage>
</organism>
<dbReference type="Proteomes" id="UP000777438">
    <property type="component" value="Unassembled WGS sequence"/>
</dbReference>
<evidence type="ECO:0000313" key="6">
    <source>
        <dbReference type="Proteomes" id="UP000777438"/>
    </source>
</evidence>
<dbReference type="InterPro" id="IPR031348">
    <property type="entry name" value="PigL_N"/>
</dbReference>